<protein>
    <recommendedName>
        <fullName evidence="3">Copper amine oxidase-like N-terminal domain-containing protein</fullName>
    </recommendedName>
</protein>
<gene>
    <name evidence="1" type="ORF">GZH47_15560</name>
</gene>
<dbReference type="AlphaFoldDB" id="A0A6C0P0V2"/>
<sequence length="139" mass="15490">MSRPVLGTTYLPVRAVSDAFEADHDNASRTISIGAGDAVKFNSSGIKPKYKPWQFEDVVERSQLTFGDTSYDGAYSMPAWSGSKPNDYMSFQFDGKYQKLHLVVSGQTDLKFQVADLLKSEPANSCLDRFYPRTSCPRS</sequence>
<evidence type="ECO:0008006" key="3">
    <source>
        <dbReference type="Google" id="ProtNLM"/>
    </source>
</evidence>
<evidence type="ECO:0000313" key="1">
    <source>
        <dbReference type="EMBL" id="QHW32089.1"/>
    </source>
</evidence>
<organism evidence="1 2">
    <name type="scientific">Paenibacillus rhizovicinus</name>
    <dbReference type="NCBI Taxonomy" id="2704463"/>
    <lineage>
        <taxon>Bacteria</taxon>
        <taxon>Bacillati</taxon>
        <taxon>Bacillota</taxon>
        <taxon>Bacilli</taxon>
        <taxon>Bacillales</taxon>
        <taxon>Paenibacillaceae</taxon>
        <taxon>Paenibacillus</taxon>
    </lineage>
</organism>
<accession>A0A6C0P0V2</accession>
<dbReference type="KEGG" id="prz:GZH47_15560"/>
<reference evidence="1 2" key="1">
    <citation type="submission" date="2020-02" db="EMBL/GenBank/DDBJ databases">
        <title>Paenibacillus sp. nov., isolated from rhizosphere soil of tomato.</title>
        <authorList>
            <person name="Weon H.-Y."/>
            <person name="Lee S.A."/>
        </authorList>
    </citation>
    <scope>NUCLEOTIDE SEQUENCE [LARGE SCALE GENOMIC DNA]</scope>
    <source>
        <strain evidence="1 2">14171R-81</strain>
    </source>
</reference>
<evidence type="ECO:0000313" key="2">
    <source>
        <dbReference type="Proteomes" id="UP000479114"/>
    </source>
</evidence>
<dbReference type="Proteomes" id="UP000479114">
    <property type="component" value="Chromosome"/>
</dbReference>
<proteinExistence type="predicted"/>
<dbReference type="EMBL" id="CP048286">
    <property type="protein sequence ID" value="QHW32089.1"/>
    <property type="molecule type" value="Genomic_DNA"/>
</dbReference>
<dbReference type="RefSeq" id="WP_162640893.1">
    <property type="nucleotide sequence ID" value="NZ_CP048286.1"/>
</dbReference>
<keyword evidence="2" id="KW-1185">Reference proteome</keyword>
<name>A0A6C0P0V2_9BACL</name>